<dbReference type="GO" id="GO:0043001">
    <property type="term" value="P:Golgi to plasma membrane protein transport"/>
    <property type="evidence" value="ECO:0007669"/>
    <property type="project" value="TreeGrafter"/>
</dbReference>
<evidence type="ECO:0000256" key="7">
    <source>
        <dbReference type="ARBA" id="ARBA00023034"/>
    </source>
</evidence>
<name>A0A9Q0AMJ9_9PEZI</name>
<comment type="subcellular location">
    <subcellularLocation>
        <location evidence="1">Golgi apparatus membrane</location>
        <topology evidence="1">Multi-pass membrane protein</topology>
    </subcellularLocation>
</comment>
<proteinExistence type="inferred from homology"/>
<dbReference type="EMBL" id="JAFIMR010000021">
    <property type="protein sequence ID" value="KAI1865588.1"/>
    <property type="molecule type" value="Genomic_DNA"/>
</dbReference>
<dbReference type="Pfam" id="PF09801">
    <property type="entry name" value="SYS1"/>
    <property type="match status" value="2"/>
</dbReference>
<evidence type="ECO:0000313" key="11">
    <source>
        <dbReference type="EMBL" id="KAI1865588.1"/>
    </source>
</evidence>
<reference evidence="11" key="1">
    <citation type="submission" date="2021-03" db="EMBL/GenBank/DDBJ databases">
        <title>Revisited historic fungal species revealed as producer of novel bioactive compounds through whole genome sequencing and comparative genomics.</title>
        <authorList>
            <person name="Vignolle G.A."/>
            <person name="Hochenegger N."/>
            <person name="Mach R.L."/>
            <person name="Mach-Aigner A.R."/>
            <person name="Javad Rahimi M."/>
            <person name="Salim K.A."/>
            <person name="Chan C.M."/>
            <person name="Lim L.B.L."/>
            <person name="Cai F."/>
            <person name="Druzhinina I.S."/>
            <person name="U'Ren J.M."/>
            <person name="Derntl C."/>
        </authorList>
    </citation>
    <scope>NUCLEOTIDE SEQUENCE</scope>
    <source>
        <strain evidence="11">TUCIM 5799</strain>
    </source>
</reference>
<sequence length="237" mass="25634">MPRRRKPPRSGAIAELPPLRIAGQIAALQGIYYATALVLMLFMSLVAGTGFNLDLVFGWGALRGDTTMGWLVGFVWLCCAGAVYVLLLSMPGSQGYHSGLYADSPLRNSVVALVALIARSKLIPDFALTLHFVHLVVVYFYTGLLPRYGMWWMTMIVSCAGTVALGIWGCRWRELQPIMFGGAGRSTNEQGAAENGHAAGGEVTGDEEMGFSRGRGRGRGRDGAGEYEMVGLKPEER</sequence>
<feature type="transmembrane region" description="Helical" evidence="10">
    <location>
        <begin position="30"/>
        <end position="48"/>
    </location>
</feature>
<evidence type="ECO:0000256" key="6">
    <source>
        <dbReference type="ARBA" id="ARBA00022989"/>
    </source>
</evidence>
<keyword evidence="12" id="KW-1185">Reference proteome</keyword>
<dbReference type="GO" id="GO:0000139">
    <property type="term" value="C:Golgi membrane"/>
    <property type="evidence" value="ECO:0007669"/>
    <property type="project" value="UniProtKB-SubCell"/>
</dbReference>
<keyword evidence="3" id="KW-0813">Transport</keyword>
<feature type="transmembrane region" description="Helical" evidence="10">
    <location>
        <begin position="150"/>
        <end position="170"/>
    </location>
</feature>
<evidence type="ECO:0000256" key="10">
    <source>
        <dbReference type="SAM" id="Phobius"/>
    </source>
</evidence>
<evidence type="ECO:0000313" key="12">
    <source>
        <dbReference type="Proteomes" id="UP000829685"/>
    </source>
</evidence>
<dbReference type="GO" id="GO:0005802">
    <property type="term" value="C:trans-Golgi network"/>
    <property type="evidence" value="ECO:0007669"/>
    <property type="project" value="TreeGrafter"/>
</dbReference>
<gene>
    <name evidence="11" type="ORF">JX265_007911</name>
</gene>
<feature type="region of interest" description="Disordered" evidence="9">
    <location>
        <begin position="186"/>
        <end position="237"/>
    </location>
</feature>
<comment type="similarity">
    <text evidence="2">Belongs to the SYS1 family.</text>
</comment>
<dbReference type="GO" id="GO:0006895">
    <property type="term" value="P:Golgi to endosome transport"/>
    <property type="evidence" value="ECO:0007669"/>
    <property type="project" value="TreeGrafter"/>
</dbReference>
<keyword evidence="4 10" id="KW-0812">Transmembrane</keyword>
<evidence type="ECO:0000256" key="5">
    <source>
        <dbReference type="ARBA" id="ARBA00022927"/>
    </source>
</evidence>
<evidence type="ECO:0000256" key="1">
    <source>
        <dbReference type="ARBA" id="ARBA00004653"/>
    </source>
</evidence>
<feature type="transmembrane region" description="Helical" evidence="10">
    <location>
        <begin position="126"/>
        <end position="144"/>
    </location>
</feature>
<dbReference type="PANTHER" id="PTHR12952:SF0">
    <property type="entry name" value="PROTEIN SYS1 HOMOLOG"/>
    <property type="match status" value="1"/>
</dbReference>
<evidence type="ECO:0000256" key="3">
    <source>
        <dbReference type="ARBA" id="ARBA00022448"/>
    </source>
</evidence>
<organism evidence="11 12">
    <name type="scientific">Neoarthrinium moseri</name>
    <dbReference type="NCBI Taxonomy" id="1658444"/>
    <lineage>
        <taxon>Eukaryota</taxon>
        <taxon>Fungi</taxon>
        <taxon>Dikarya</taxon>
        <taxon>Ascomycota</taxon>
        <taxon>Pezizomycotina</taxon>
        <taxon>Sordariomycetes</taxon>
        <taxon>Xylariomycetidae</taxon>
        <taxon>Amphisphaeriales</taxon>
        <taxon>Apiosporaceae</taxon>
        <taxon>Neoarthrinium</taxon>
    </lineage>
</organism>
<comment type="caution">
    <text evidence="11">The sequence shown here is derived from an EMBL/GenBank/DDBJ whole genome shotgun (WGS) entry which is preliminary data.</text>
</comment>
<keyword evidence="5" id="KW-0653">Protein transport</keyword>
<evidence type="ECO:0000256" key="2">
    <source>
        <dbReference type="ARBA" id="ARBA00008160"/>
    </source>
</evidence>
<keyword evidence="6 10" id="KW-1133">Transmembrane helix</keyword>
<keyword evidence="7" id="KW-0333">Golgi apparatus</keyword>
<dbReference type="GO" id="GO:0034067">
    <property type="term" value="P:protein localization to Golgi apparatus"/>
    <property type="evidence" value="ECO:0007669"/>
    <property type="project" value="TreeGrafter"/>
</dbReference>
<protein>
    <submittedName>
        <fullName evidence="11">Uncharacterized protein</fullName>
    </submittedName>
</protein>
<accession>A0A9Q0AMJ9</accession>
<keyword evidence="8 10" id="KW-0472">Membrane</keyword>
<dbReference type="Proteomes" id="UP000829685">
    <property type="component" value="Unassembled WGS sequence"/>
</dbReference>
<dbReference type="PANTHER" id="PTHR12952">
    <property type="entry name" value="SYS1"/>
    <property type="match status" value="1"/>
</dbReference>
<dbReference type="GO" id="GO:0005829">
    <property type="term" value="C:cytosol"/>
    <property type="evidence" value="ECO:0007669"/>
    <property type="project" value="GOC"/>
</dbReference>
<dbReference type="InterPro" id="IPR019185">
    <property type="entry name" value="Integral_membrane_SYS1-rel"/>
</dbReference>
<feature type="transmembrane region" description="Helical" evidence="10">
    <location>
        <begin position="68"/>
        <end position="88"/>
    </location>
</feature>
<evidence type="ECO:0000256" key="8">
    <source>
        <dbReference type="ARBA" id="ARBA00023136"/>
    </source>
</evidence>
<evidence type="ECO:0000256" key="4">
    <source>
        <dbReference type="ARBA" id="ARBA00022692"/>
    </source>
</evidence>
<dbReference type="AlphaFoldDB" id="A0A9Q0AMJ9"/>
<evidence type="ECO:0000256" key="9">
    <source>
        <dbReference type="SAM" id="MobiDB-lite"/>
    </source>
</evidence>